<organism evidence="3 4">
    <name type="scientific">Drouetiella hepatica Uher 2000/2452</name>
    <dbReference type="NCBI Taxonomy" id="904376"/>
    <lineage>
        <taxon>Bacteria</taxon>
        <taxon>Bacillati</taxon>
        <taxon>Cyanobacteriota</taxon>
        <taxon>Cyanophyceae</taxon>
        <taxon>Oculatellales</taxon>
        <taxon>Oculatellaceae</taxon>
        <taxon>Drouetiella</taxon>
    </lineage>
</organism>
<evidence type="ECO:0000313" key="4">
    <source>
        <dbReference type="Proteomes" id="UP000757435"/>
    </source>
</evidence>
<reference evidence="3" key="1">
    <citation type="submission" date="2021-05" db="EMBL/GenBank/DDBJ databases">
        <authorList>
            <person name="Pietrasiak N."/>
            <person name="Ward R."/>
            <person name="Stajich J.E."/>
            <person name="Kurbessoian T."/>
        </authorList>
    </citation>
    <scope>NUCLEOTIDE SEQUENCE</scope>
    <source>
        <strain evidence="3">UHER 2000/2452</strain>
    </source>
</reference>
<dbReference type="Pfam" id="PF11371">
    <property type="entry name" value="DUF3172"/>
    <property type="match status" value="1"/>
</dbReference>
<sequence>MTRRPRVPPRESRYSDRSPDRMPDREPIPAKPASVLNSATIAILIAVFVVGVFIGTSFSAVSTTSQGTISTRYDIDQKAPSPEICLQYGASAITVDIRAFMTFSPFNAYISQPRMQPGCVIRSSNWGVLQGKNLITSQQANECKNRMNTFGFTGNLDNAENKPKIDCIYQTDTARNLFLDQTGGGAPSDLDNFR</sequence>
<keyword evidence="2" id="KW-0812">Transmembrane</keyword>
<dbReference type="AlphaFoldDB" id="A0A951UP77"/>
<dbReference type="EMBL" id="JAHHHD010000042">
    <property type="protein sequence ID" value="MBW4661671.1"/>
    <property type="molecule type" value="Genomic_DNA"/>
</dbReference>
<gene>
    <name evidence="3" type="ORF">KME15_23625</name>
</gene>
<keyword evidence="2" id="KW-1133">Transmembrane helix</keyword>
<reference evidence="3" key="2">
    <citation type="journal article" date="2022" name="Microbiol. Resour. Announc.">
        <title>Metagenome Sequencing to Explore Phylogenomics of Terrestrial Cyanobacteria.</title>
        <authorList>
            <person name="Ward R.D."/>
            <person name="Stajich J.E."/>
            <person name="Johansen J.R."/>
            <person name="Huntemann M."/>
            <person name="Clum A."/>
            <person name="Foster B."/>
            <person name="Foster B."/>
            <person name="Roux S."/>
            <person name="Palaniappan K."/>
            <person name="Varghese N."/>
            <person name="Mukherjee S."/>
            <person name="Reddy T.B.K."/>
            <person name="Daum C."/>
            <person name="Copeland A."/>
            <person name="Chen I.A."/>
            <person name="Ivanova N.N."/>
            <person name="Kyrpides N.C."/>
            <person name="Shapiro N."/>
            <person name="Eloe-Fadrosh E.A."/>
            <person name="Pietrasiak N."/>
        </authorList>
    </citation>
    <scope>NUCLEOTIDE SEQUENCE</scope>
    <source>
        <strain evidence="3">UHER 2000/2452</strain>
    </source>
</reference>
<feature type="transmembrane region" description="Helical" evidence="2">
    <location>
        <begin position="35"/>
        <end position="58"/>
    </location>
</feature>
<proteinExistence type="predicted"/>
<evidence type="ECO:0000313" key="3">
    <source>
        <dbReference type="EMBL" id="MBW4661671.1"/>
    </source>
</evidence>
<keyword evidence="2" id="KW-0472">Membrane</keyword>
<evidence type="ECO:0000256" key="2">
    <source>
        <dbReference type="SAM" id="Phobius"/>
    </source>
</evidence>
<protein>
    <submittedName>
        <fullName evidence="3">DUF3172 domain-containing protein</fullName>
    </submittedName>
</protein>
<evidence type="ECO:0000256" key="1">
    <source>
        <dbReference type="SAM" id="MobiDB-lite"/>
    </source>
</evidence>
<comment type="caution">
    <text evidence="3">The sequence shown here is derived from an EMBL/GenBank/DDBJ whole genome shotgun (WGS) entry which is preliminary data.</text>
</comment>
<dbReference type="InterPro" id="IPR021511">
    <property type="entry name" value="DUF3172"/>
</dbReference>
<accession>A0A951UP77</accession>
<dbReference type="Proteomes" id="UP000757435">
    <property type="component" value="Unassembled WGS sequence"/>
</dbReference>
<name>A0A951UP77_9CYAN</name>
<feature type="compositionally biased region" description="Basic and acidic residues" evidence="1">
    <location>
        <begin position="8"/>
        <end position="28"/>
    </location>
</feature>
<feature type="region of interest" description="Disordered" evidence="1">
    <location>
        <begin position="1"/>
        <end position="30"/>
    </location>
</feature>